<dbReference type="eggNOG" id="KOG3004">
    <property type="taxonomic scope" value="Eukaryota"/>
</dbReference>
<evidence type="ECO:0000256" key="8">
    <source>
        <dbReference type="SAM" id="MobiDB-lite"/>
    </source>
</evidence>
<dbReference type="GO" id="GO:0000076">
    <property type="term" value="P:DNA replication checkpoint signaling"/>
    <property type="evidence" value="ECO:0007669"/>
    <property type="project" value="UniProtKB-UniRule"/>
</dbReference>
<evidence type="ECO:0000256" key="1">
    <source>
        <dbReference type="ARBA" id="ARBA00004123"/>
    </source>
</evidence>
<comment type="function">
    <text evidence="7">Plays an important role in the control of DNA replication and the maintenance of replication fork stability.</text>
</comment>
<organism evidence="10 11">
    <name type="scientific">Pyronema omphalodes (strain CBS 100304)</name>
    <name type="common">Pyronema confluens</name>
    <dbReference type="NCBI Taxonomy" id="1076935"/>
    <lineage>
        <taxon>Eukaryota</taxon>
        <taxon>Fungi</taxon>
        <taxon>Dikarya</taxon>
        <taxon>Ascomycota</taxon>
        <taxon>Pezizomycotina</taxon>
        <taxon>Pezizomycetes</taxon>
        <taxon>Pezizales</taxon>
        <taxon>Pyronemataceae</taxon>
        <taxon>Pyronema</taxon>
    </lineage>
</organism>
<dbReference type="OMA" id="VREEWIG"/>
<protein>
    <recommendedName>
        <fullName evidence="7">Chromosome segregation in meiosis protein</fullName>
    </recommendedName>
</protein>
<dbReference type="PANTHER" id="PTHR13220">
    <property type="entry name" value="TIMELESS INTERACTING-RELATED"/>
    <property type="match status" value="1"/>
</dbReference>
<evidence type="ECO:0000313" key="11">
    <source>
        <dbReference type="Proteomes" id="UP000018144"/>
    </source>
</evidence>
<evidence type="ECO:0000259" key="9">
    <source>
        <dbReference type="Pfam" id="PF07962"/>
    </source>
</evidence>
<reference evidence="10 11" key="1">
    <citation type="journal article" date="2013" name="PLoS Genet.">
        <title>The genome and development-dependent transcriptomes of Pyronema confluens: a window into fungal evolution.</title>
        <authorList>
            <person name="Traeger S."/>
            <person name="Altegoer F."/>
            <person name="Freitag M."/>
            <person name="Gabaldon T."/>
            <person name="Kempken F."/>
            <person name="Kumar A."/>
            <person name="Marcet-Houben M."/>
            <person name="Poggeler S."/>
            <person name="Stajich J.E."/>
            <person name="Nowrousian M."/>
        </authorList>
    </citation>
    <scope>NUCLEOTIDE SEQUENCE [LARGE SCALE GENOMIC DNA]</scope>
    <source>
        <strain evidence="11">CBS 100304</strain>
        <tissue evidence="10">Vegetative mycelium</tissue>
    </source>
</reference>
<dbReference type="Pfam" id="PF07962">
    <property type="entry name" value="Swi3"/>
    <property type="match status" value="1"/>
</dbReference>
<dbReference type="PANTHER" id="PTHR13220:SF11">
    <property type="entry name" value="TIMELESS-INTERACTING PROTEIN"/>
    <property type="match status" value="1"/>
</dbReference>
<keyword evidence="5 7" id="KW-0539">Nucleus</keyword>
<dbReference type="STRING" id="1076935.U4LW58"/>
<gene>
    <name evidence="10" type="ORF">PCON_14261</name>
</gene>
<proteinExistence type="inferred from homology"/>
<feature type="compositionally biased region" description="Acidic residues" evidence="8">
    <location>
        <begin position="216"/>
        <end position="225"/>
    </location>
</feature>
<keyword evidence="3 7" id="KW-0227">DNA damage</keyword>
<dbReference type="OrthoDB" id="437078at2759"/>
<dbReference type="GO" id="GO:0031297">
    <property type="term" value="P:replication fork processing"/>
    <property type="evidence" value="ECO:0007669"/>
    <property type="project" value="UniProtKB-UniRule"/>
</dbReference>
<evidence type="ECO:0000256" key="6">
    <source>
        <dbReference type="ARBA" id="ARBA00023306"/>
    </source>
</evidence>
<dbReference type="GO" id="GO:0043111">
    <property type="term" value="P:replication fork arrest"/>
    <property type="evidence" value="ECO:0007669"/>
    <property type="project" value="TreeGrafter"/>
</dbReference>
<dbReference type="EMBL" id="HF936032">
    <property type="protein sequence ID" value="CCX33221.1"/>
    <property type="molecule type" value="Genomic_DNA"/>
</dbReference>
<comment type="subcellular location">
    <subcellularLocation>
        <location evidence="1 7">Nucleus</location>
    </subcellularLocation>
</comment>
<dbReference type="InterPro" id="IPR040038">
    <property type="entry name" value="TIPIN/Csm3/Swi3"/>
</dbReference>
<feature type="domain" description="Chromosome segregation in meiosis protein 3" evidence="9">
    <location>
        <begin position="65"/>
        <end position="146"/>
    </location>
</feature>
<feature type="region of interest" description="Disordered" evidence="8">
    <location>
        <begin position="180"/>
        <end position="225"/>
    </location>
</feature>
<feature type="region of interest" description="Disordered" evidence="8">
    <location>
        <begin position="17"/>
        <end position="52"/>
    </location>
</feature>
<feature type="region of interest" description="Disordered" evidence="8">
    <location>
        <begin position="316"/>
        <end position="347"/>
    </location>
</feature>
<evidence type="ECO:0000256" key="2">
    <source>
        <dbReference type="ARBA" id="ARBA00006075"/>
    </source>
</evidence>
<evidence type="ECO:0000256" key="5">
    <source>
        <dbReference type="ARBA" id="ARBA00023242"/>
    </source>
</evidence>
<keyword evidence="11" id="KW-1185">Reference proteome</keyword>
<keyword evidence="6 7" id="KW-0131">Cell cycle</keyword>
<sequence>MSDDDLFNYDISDREIDFAIPEPEPLPRAPSPATNNKSKAKSKSKKDDLGLEEEVTVRKRRVTVKLDEARLLSAKGLPRLRKEAGKVLKFKGKGHEYKDATRLLNYYQLWADDLFKKAKFRDTLAIIEKLGHTRGIKKVREEWIGERRHEAREKAGVRAEDPEELQERIERRAAKRVVDGDDEDDLYTTPGIVDKGKGKETETRDPNALFLGGGQDSDDDMPDGDDDDFDIEALKALEAAGTTNTTGTTSTITAGTSSTAAAISSTSKLAAVEEEGEEDYFGDDDDFMEFADAHIIPPVTARKVDEDNDEMEISRAMEEQSKEKQRTQKNVDDDDEDALAAMMEIEN</sequence>
<dbReference type="GO" id="GO:0003677">
    <property type="term" value="F:DNA binding"/>
    <property type="evidence" value="ECO:0007669"/>
    <property type="project" value="TreeGrafter"/>
</dbReference>
<feature type="compositionally biased region" description="Basic and acidic residues" evidence="8">
    <location>
        <begin position="316"/>
        <end position="331"/>
    </location>
</feature>
<comment type="similarity">
    <text evidence="2 7">Belongs to the CSM3 family.</text>
</comment>
<evidence type="ECO:0000256" key="3">
    <source>
        <dbReference type="ARBA" id="ARBA00022763"/>
    </source>
</evidence>
<dbReference type="GO" id="GO:0006974">
    <property type="term" value="P:DNA damage response"/>
    <property type="evidence" value="ECO:0007669"/>
    <property type="project" value="UniProtKB-KW"/>
</dbReference>
<evidence type="ECO:0000256" key="7">
    <source>
        <dbReference type="RuleBase" id="RU366049"/>
    </source>
</evidence>
<dbReference type="InterPro" id="IPR012923">
    <property type="entry name" value="Csm3"/>
</dbReference>
<keyword evidence="4" id="KW-0236">DNA replication inhibitor</keyword>
<feature type="compositionally biased region" description="Basic and acidic residues" evidence="8">
    <location>
        <begin position="194"/>
        <end position="205"/>
    </location>
</feature>
<accession>U4LW58</accession>
<dbReference type="GO" id="GO:0031298">
    <property type="term" value="C:replication fork protection complex"/>
    <property type="evidence" value="ECO:0007669"/>
    <property type="project" value="TreeGrafter"/>
</dbReference>
<evidence type="ECO:0000313" key="10">
    <source>
        <dbReference type="EMBL" id="CCX33221.1"/>
    </source>
</evidence>
<evidence type="ECO:0000256" key="4">
    <source>
        <dbReference type="ARBA" id="ARBA00022880"/>
    </source>
</evidence>
<dbReference type="Proteomes" id="UP000018144">
    <property type="component" value="Unassembled WGS sequence"/>
</dbReference>
<name>U4LW58_PYROM</name>
<dbReference type="AlphaFoldDB" id="U4LW58"/>